<protein>
    <recommendedName>
        <fullName evidence="4">Trehalose 6-phosphate phosphatase</fullName>
        <ecNumber evidence="4">3.1.3.12</ecNumber>
    </recommendedName>
</protein>
<comment type="catalytic activity">
    <reaction evidence="4">
        <text>alpha,alpha-trehalose 6-phosphate + H2O = alpha,alpha-trehalose + phosphate</text>
        <dbReference type="Rhea" id="RHEA:23420"/>
        <dbReference type="ChEBI" id="CHEBI:15377"/>
        <dbReference type="ChEBI" id="CHEBI:16551"/>
        <dbReference type="ChEBI" id="CHEBI:43474"/>
        <dbReference type="ChEBI" id="CHEBI:58429"/>
        <dbReference type="EC" id="3.1.3.12"/>
    </reaction>
</comment>
<comment type="pathway">
    <text evidence="1 4">Glycan biosynthesis; trehalose biosynthesis.</text>
</comment>
<proteinExistence type="inferred from homology"/>
<evidence type="ECO:0000256" key="1">
    <source>
        <dbReference type="ARBA" id="ARBA00005199"/>
    </source>
</evidence>
<evidence type="ECO:0000256" key="3">
    <source>
        <dbReference type="ARBA" id="ARBA00022801"/>
    </source>
</evidence>
<dbReference type="InterPro" id="IPR044651">
    <property type="entry name" value="OTSB-like"/>
</dbReference>
<keyword evidence="3 4" id="KW-0378">Hydrolase</keyword>
<dbReference type="CDD" id="cd01627">
    <property type="entry name" value="HAD_TPP"/>
    <property type="match status" value="1"/>
</dbReference>
<dbReference type="EMBL" id="SAUX01000002">
    <property type="protein sequence ID" value="RWR31951.1"/>
    <property type="molecule type" value="Genomic_DNA"/>
</dbReference>
<dbReference type="Pfam" id="PF02358">
    <property type="entry name" value="Trehalose_PPase"/>
    <property type="match status" value="1"/>
</dbReference>
<keyword evidence="4" id="KW-0479">Metal-binding</keyword>
<evidence type="ECO:0000256" key="2">
    <source>
        <dbReference type="ARBA" id="ARBA00008770"/>
    </source>
</evidence>
<dbReference type="Gene3D" id="3.40.50.1000">
    <property type="entry name" value="HAD superfamily/HAD-like"/>
    <property type="match status" value="1"/>
</dbReference>
<reference evidence="6 7" key="1">
    <citation type="submission" date="2019-01" db="EMBL/GenBank/DDBJ databases">
        <title>Sinorhodobacter populi sp. nov. isolated from the symptomatic bark tissue of Populus euramericana canker.</title>
        <authorList>
            <person name="Xu G."/>
        </authorList>
    </citation>
    <scope>NUCLEOTIDE SEQUENCE [LARGE SCALE GENOMIC DNA]</scope>
    <source>
        <strain evidence="6 7">D19-10-3-21</strain>
    </source>
</reference>
<dbReference type="GO" id="GO:0004805">
    <property type="term" value="F:trehalose-phosphatase activity"/>
    <property type="evidence" value="ECO:0007669"/>
    <property type="project" value="UniProtKB-EC"/>
</dbReference>
<dbReference type="NCBIfam" id="TIGR00685">
    <property type="entry name" value="T6PP"/>
    <property type="match status" value="1"/>
</dbReference>
<dbReference type="InterPro" id="IPR036412">
    <property type="entry name" value="HAD-like_sf"/>
</dbReference>
<dbReference type="Gene3D" id="3.30.70.1020">
    <property type="entry name" value="Trehalose-6-phosphate phosphatase related protein, domain 2"/>
    <property type="match status" value="1"/>
</dbReference>
<dbReference type="UniPathway" id="UPA00299"/>
<dbReference type="NCBIfam" id="TIGR01484">
    <property type="entry name" value="HAD-SF-IIB"/>
    <property type="match status" value="1"/>
</dbReference>
<organism evidence="6 7">
    <name type="scientific">Paenirhodobacter populi</name>
    <dbReference type="NCBI Taxonomy" id="2306993"/>
    <lineage>
        <taxon>Bacteria</taxon>
        <taxon>Pseudomonadati</taxon>
        <taxon>Pseudomonadota</taxon>
        <taxon>Alphaproteobacteria</taxon>
        <taxon>Rhodobacterales</taxon>
        <taxon>Rhodobacter group</taxon>
        <taxon>Paenirhodobacter</taxon>
    </lineage>
</organism>
<accession>A0A443KGQ8</accession>
<comment type="similarity">
    <text evidence="2 4">Belongs to the trehalose phosphatase family.</text>
</comment>
<name>A0A443KGQ8_9RHOB</name>
<comment type="caution">
    <text evidence="6">The sequence shown here is derived from an EMBL/GenBank/DDBJ whole genome shotgun (WGS) entry which is preliminary data.</text>
</comment>
<feature type="region of interest" description="Disordered" evidence="5">
    <location>
        <begin position="1"/>
        <end position="22"/>
    </location>
</feature>
<reference evidence="6 7" key="2">
    <citation type="submission" date="2019-01" db="EMBL/GenBank/DDBJ databases">
        <authorList>
            <person name="Li Y."/>
        </authorList>
    </citation>
    <scope>NUCLEOTIDE SEQUENCE [LARGE SCALE GENOMIC DNA]</scope>
    <source>
        <strain evidence="6 7">D19-10-3-21</strain>
    </source>
</reference>
<dbReference type="EC" id="3.1.3.12" evidence="4"/>
<evidence type="ECO:0000256" key="5">
    <source>
        <dbReference type="SAM" id="MobiDB-lite"/>
    </source>
</evidence>
<gene>
    <name evidence="6" type="primary">otsB</name>
    <name evidence="6" type="ORF">D2T31_03040</name>
</gene>
<comment type="function">
    <text evidence="4">Removes the phosphate from trehalose 6-phosphate to produce free trehalose.</text>
</comment>
<dbReference type="InterPro" id="IPR006379">
    <property type="entry name" value="HAD-SF_hydro_IIB"/>
</dbReference>
<dbReference type="GO" id="GO:0005992">
    <property type="term" value="P:trehalose biosynthetic process"/>
    <property type="evidence" value="ECO:0007669"/>
    <property type="project" value="UniProtKB-UniPathway"/>
</dbReference>
<dbReference type="InterPro" id="IPR003337">
    <property type="entry name" value="Trehalose_PPase"/>
</dbReference>
<evidence type="ECO:0000313" key="7">
    <source>
        <dbReference type="Proteomes" id="UP000285295"/>
    </source>
</evidence>
<dbReference type="Proteomes" id="UP000285295">
    <property type="component" value="Unassembled WGS sequence"/>
</dbReference>
<dbReference type="SUPFAM" id="SSF56784">
    <property type="entry name" value="HAD-like"/>
    <property type="match status" value="1"/>
</dbReference>
<dbReference type="GO" id="GO:0046872">
    <property type="term" value="F:metal ion binding"/>
    <property type="evidence" value="ECO:0007669"/>
    <property type="project" value="UniProtKB-KW"/>
</dbReference>
<sequence>MPMNDRQHTASRAADSLPRQEGAELSVPASDLLLPSAGDWAFFIDLDGTLLDLAASPDAVSPGEGTQDMLQTLEAAASGALALITGRPVAFVDSLFPGYRFTVAGLHGTELRPGERIAPPDAAETFAGEAPTAAFRHGRDLVRNAAQDLPGVLFEDKGRAFALHYRQAPEHRAEVEQIMERALICAGDGYLLRPGKCVVELCPAGADKGTAIRRLMAEPPFAGRIPFAAGDDVTDEAMFRVVNEMNGLSLRIGEPEMTRDSLAMAKLPSPADFRTWMRRIA</sequence>
<dbReference type="PANTHER" id="PTHR43768:SF3">
    <property type="entry name" value="TREHALOSE 6-PHOSPHATE PHOSPHATASE"/>
    <property type="match status" value="1"/>
</dbReference>
<dbReference type="OrthoDB" id="9814913at2"/>
<evidence type="ECO:0000256" key="4">
    <source>
        <dbReference type="RuleBase" id="RU361117"/>
    </source>
</evidence>
<dbReference type="InterPro" id="IPR023214">
    <property type="entry name" value="HAD_sf"/>
</dbReference>
<comment type="cofactor">
    <cofactor evidence="4">
        <name>Mg(2+)</name>
        <dbReference type="ChEBI" id="CHEBI:18420"/>
    </cofactor>
</comment>
<dbReference type="AlphaFoldDB" id="A0A443KGQ8"/>
<evidence type="ECO:0000313" key="6">
    <source>
        <dbReference type="EMBL" id="RWR31951.1"/>
    </source>
</evidence>
<dbReference type="PANTHER" id="PTHR43768">
    <property type="entry name" value="TREHALOSE 6-PHOSPHATE PHOSPHATASE"/>
    <property type="match status" value="1"/>
</dbReference>
<keyword evidence="4" id="KW-0460">Magnesium</keyword>